<reference evidence="4 5" key="1">
    <citation type="submission" date="2012-12" db="EMBL/GenBank/DDBJ databases">
        <title>Genome assembly of Fulvivirga imtechensis AK7.</title>
        <authorList>
            <person name="Nupur N."/>
            <person name="Khatri I."/>
            <person name="Kumar R."/>
            <person name="Subramanian S."/>
            <person name="Pinnaka A."/>
        </authorList>
    </citation>
    <scope>NUCLEOTIDE SEQUENCE [LARGE SCALE GENOMIC DNA]</scope>
    <source>
        <strain evidence="4 5">AK7</strain>
    </source>
</reference>
<dbReference type="CDD" id="cd01081">
    <property type="entry name" value="Aldose_epim"/>
    <property type="match status" value="1"/>
</dbReference>
<dbReference type="AlphaFoldDB" id="L8JRK4"/>
<keyword evidence="5" id="KW-1185">Reference proteome</keyword>
<dbReference type="GO" id="GO:0006006">
    <property type="term" value="P:glucose metabolic process"/>
    <property type="evidence" value="ECO:0007669"/>
    <property type="project" value="TreeGrafter"/>
</dbReference>
<protein>
    <submittedName>
        <fullName evidence="4">Putative aldose-1-epimerase</fullName>
    </submittedName>
</protein>
<dbReference type="Pfam" id="PF01263">
    <property type="entry name" value="Aldose_epim"/>
    <property type="match status" value="1"/>
</dbReference>
<dbReference type="Gene3D" id="2.70.98.10">
    <property type="match status" value="1"/>
</dbReference>
<dbReference type="GO" id="GO:0033499">
    <property type="term" value="P:galactose catabolic process via UDP-galactose, Leloir pathway"/>
    <property type="evidence" value="ECO:0007669"/>
    <property type="project" value="TreeGrafter"/>
</dbReference>
<evidence type="ECO:0000256" key="3">
    <source>
        <dbReference type="ARBA" id="ARBA00022837"/>
    </source>
</evidence>
<comment type="cofactor">
    <cofactor evidence="1">
        <name>Ca(2+)</name>
        <dbReference type="ChEBI" id="CHEBI:29108"/>
    </cofactor>
</comment>
<evidence type="ECO:0000256" key="2">
    <source>
        <dbReference type="ARBA" id="ARBA00011245"/>
    </source>
</evidence>
<accession>L8JRK4</accession>
<dbReference type="GO" id="GO:0004034">
    <property type="term" value="F:aldose 1-epimerase activity"/>
    <property type="evidence" value="ECO:0007669"/>
    <property type="project" value="TreeGrafter"/>
</dbReference>
<gene>
    <name evidence="4" type="ORF">C900_02558</name>
</gene>
<dbReference type="GO" id="GO:0030246">
    <property type="term" value="F:carbohydrate binding"/>
    <property type="evidence" value="ECO:0007669"/>
    <property type="project" value="InterPro"/>
</dbReference>
<evidence type="ECO:0000313" key="5">
    <source>
        <dbReference type="Proteomes" id="UP000011135"/>
    </source>
</evidence>
<dbReference type="RefSeq" id="WP_009579973.1">
    <property type="nucleotide sequence ID" value="NZ_AMZN01000039.1"/>
</dbReference>
<evidence type="ECO:0000313" key="4">
    <source>
        <dbReference type="EMBL" id="ELR71495.1"/>
    </source>
</evidence>
<dbReference type="EMBL" id="AMZN01000039">
    <property type="protein sequence ID" value="ELR71495.1"/>
    <property type="molecule type" value="Genomic_DNA"/>
</dbReference>
<keyword evidence="3" id="KW-0106">Calcium</keyword>
<dbReference type="OrthoDB" id="9808779at2"/>
<dbReference type="Proteomes" id="UP000011135">
    <property type="component" value="Unassembled WGS sequence"/>
</dbReference>
<evidence type="ECO:0000256" key="1">
    <source>
        <dbReference type="ARBA" id="ARBA00001913"/>
    </source>
</evidence>
<dbReference type="InterPro" id="IPR008183">
    <property type="entry name" value="Aldose_1/G6P_1-epimerase"/>
</dbReference>
<dbReference type="PANTHER" id="PTHR10091">
    <property type="entry name" value="ALDOSE-1-EPIMERASE"/>
    <property type="match status" value="1"/>
</dbReference>
<comment type="subunit">
    <text evidence="2">Monomer.</text>
</comment>
<sequence length="313" mass="35255">MFVFTQYKLGDYTVAKLYNPETQTGFEVIPGFGARLNSLKFSTTKDSGIEVIDGFQPADDIANDQYYKSALLFPFPNRLKDGSFSINGSTFQFPVNERERNNAIHGFIADKLFDVVAVNTTEDEAEIRLSYKHNTQLHYYPFQFELLITYTLKAPGIFSIAIEVCNNSSEPMPFGLGWHPYFTLPGWENVKLKISKVDQIELDERALPSGNINEYTALTHFKGVGKLCLDDCFALIDQQKNMATLKNGKIGLDIWRDVSTIPYLQVYTPERNCVAIEPMTCNIDALNNKMGIVSLEPHESFNTSFGVSLAVGY</sequence>
<dbReference type="InterPro" id="IPR014718">
    <property type="entry name" value="GH-type_carb-bd"/>
</dbReference>
<proteinExistence type="predicted"/>
<organism evidence="4 5">
    <name type="scientific">Fulvivirga imtechensis AK7</name>
    <dbReference type="NCBI Taxonomy" id="1237149"/>
    <lineage>
        <taxon>Bacteria</taxon>
        <taxon>Pseudomonadati</taxon>
        <taxon>Bacteroidota</taxon>
        <taxon>Cytophagia</taxon>
        <taxon>Cytophagales</taxon>
        <taxon>Fulvivirgaceae</taxon>
        <taxon>Fulvivirga</taxon>
    </lineage>
</organism>
<dbReference type="PANTHER" id="PTHR10091:SF0">
    <property type="entry name" value="GALACTOSE MUTAROTASE"/>
    <property type="match status" value="1"/>
</dbReference>
<dbReference type="eggNOG" id="COG2017">
    <property type="taxonomic scope" value="Bacteria"/>
</dbReference>
<dbReference type="InterPro" id="IPR011013">
    <property type="entry name" value="Gal_mutarotase_sf_dom"/>
</dbReference>
<comment type="caution">
    <text evidence="4">The sequence shown here is derived from an EMBL/GenBank/DDBJ whole genome shotgun (WGS) entry which is preliminary data.</text>
</comment>
<dbReference type="STRING" id="1237149.C900_02558"/>
<name>L8JRK4_9BACT</name>
<dbReference type="SUPFAM" id="SSF74650">
    <property type="entry name" value="Galactose mutarotase-like"/>
    <property type="match status" value="1"/>
</dbReference>